<dbReference type="KEGG" id="hav:AT03_19435"/>
<dbReference type="Pfam" id="PF02613">
    <property type="entry name" value="Nitrate_red_del"/>
    <property type="match status" value="1"/>
</dbReference>
<dbReference type="PANTHER" id="PTHR34227">
    <property type="entry name" value="CHAPERONE PROTEIN YCDY"/>
    <property type="match status" value="1"/>
</dbReference>
<dbReference type="InterPro" id="IPR050289">
    <property type="entry name" value="TorD/DmsD_chaperones"/>
</dbReference>
<dbReference type="PANTHER" id="PTHR34227:SF11">
    <property type="entry name" value="CHAPERONE PROTEIN TORD"/>
    <property type="match status" value="1"/>
</dbReference>
<reference evidence="4 5" key="1">
    <citation type="journal article" date="2014" name="Gut Pathog.">
        <title>Gene clusters of Hafnia alvei strain FB1 important in survival and pathogenesis: a draft genome perspective.</title>
        <authorList>
            <person name="Tan J.Y."/>
            <person name="Yin W.F."/>
            <person name="Chan K.G."/>
        </authorList>
    </citation>
    <scope>NUCLEOTIDE SEQUENCE [LARGE SCALE GENOMIC DNA]</scope>
    <source>
        <strain evidence="4 5">FB1</strain>
    </source>
</reference>
<proteinExistence type="inferred from homology"/>
<comment type="similarity">
    <text evidence="3">Belongs to the TorD/DmsD family. TorD subfamily.</text>
</comment>
<dbReference type="eggNOG" id="COG3381">
    <property type="taxonomic scope" value="Bacteria"/>
</dbReference>
<comment type="subcellular location">
    <subcellularLocation>
        <location evidence="3">Cytoplasm</location>
    </subcellularLocation>
</comment>
<keyword evidence="5" id="KW-1185">Reference proteome</keyword>
<evidence type="ECO:0000256" key="1">
    <source>
        <dbReference type="ARBA" id="ARBA00022490"/>
    </source>
</evidence>
<dbReference type="HOGENOM" id="CLU_077650_4_0_6"/>
<dbReference type="InterPro" id="IPR036386">
    <property type="entry name" value="HscB_C_sf"/>
</dbReference>
<sequence length="220" mass="25540">MPLLNEMARQRASIYRWFAQILYQELTEEALIHMRDDDTQARLRALKSIPELWLDVQQFQLRLRTALKRKDRQLELAADFASLFLIPPPAGVSPYAGHYPHTTSHEARKIMQQWLVGYELAPQNNEAPDHLAIQLALMEVLITKNSDTAEGLEQQSQFLKQHLLSWLPYFSQRCGQRDSFGFYATAIRVMVCFIKQDAQWIEDYLEAVKIAQTPDASHVR</sequence>
<name>A0A097R6J1_HAFAL</name>
<keyword evidence="2 3" id="KW-0143">Chaperone</keyword>
<dbReference type="Gene3D" id="1.20.120.1820">
    <property type="match status" value="1"/>
</dbReference>
<evidence type="ECO:0000313" key="5">
    <source>
        <dbReference type="Proteomes" id="UP000029986"/>
    </source>
</evidence>
<dbReference type="EMBL" id="CP009706">
    <property type="protein sequence ID" value="AIU74353.1"/>
    <property type="molecule type" value="Genomic_DNA"/>
</dbReference>
<evidence type="ECO:0000313" key="4">
    <source>
        <dbReference type="EMBL" id="AIU74353.1"/>
    </source>
</evidence>
<dbReference type="AlphaFoldDB" id="A0A097R6J1"/>
<evidence type="ECO:0000256" key="3">
    <source>
        <dbReference type="HAMAP-Rule" id="MF_01150"/>
    </source>
</evidence>
<evidence type="ECO:0000256" key="2">
    <source>
        <dbReference type="ARBA" id="ARBA00023186"/>
    </source>
</evidence>
<organism evidence="4 5">
    <name type="scientific">Hafnia alvei FB1</name>
    <dbReference type="NCBI Taxonomy" id="1453496"/>
    <lineage>
        <taxon>Bacteria</taxon>
        <taxon>Pseudomonadati</taxon>
        <taxon>Pseudomonadota</taxon>
        <taxon>Gammaproteobacteria</taxon>
        <taxon>Enterobacterales</taxon>
        <taxon>Hafniaceae</taxon>
        <taxon>Hafnia</taxon>
    </lineage>
</organism>
<dbReference type="PATRIC" id="fig|1453496.5.peg.3999"/>
<dbReference type="NCBIfam" id="NF003442">
    <property type="entry name" value="PRK04976.1"/>
    <property type="match status" value="1"/>
</dbReference>
<dbReference type="GO" id="GO:0005737">
    <property type="term" value="C:cytoplasm"/>
    <property type="evidence" value="ECO:0007669"/>
    <property type="project" value="UniProtKB-SubCell"/>
</dbReference>
<accession>A0A097R6J1</accession>
<dbReference type="HAMAP" id="MF_01150">
    <property type="entry name" value="TorD"/>
    <property type="match status" value="1"/>
</dbReference>
<dbReference type="GO" id="GO:0006457">
    <property type="term" value="P:protein folding"/>
    <property type="evidence" value="ECO:0007669"/>
    <property type="project" value="UniProtKB-UniRule"/>
</dbReference>
<protein>
    <recommendedName>
        <fullName evidence="3">Chaperone protein TorD</fullName>
    </recommendedName>
</protein>
<dbReference type="Gene3D" id="1.20.1280.20">
    <property type="entry name" value="HscB, C-terminal domain"/>
    <property type="match status" value="1"/>
</dbReference>
<gene>
    <name evidence="3" type="primary">torD</name>
    <name evidence="4" type="ORF">AT03_19435</name>
</gene>
<keyword evidence="1 3" id="KW-0963">Cytoplasm</keyword>
<dbReference type="InterPro" id="IPR020945">
    <property type="entry name" value="DMSO/NO3_reduct_chaperone"/>
</dbReference>
<comment type="function">
    <text evidence="3">Involved in the biogenesis of TorA. Acts on TorA before the insertion of the molybdenum cofactor and, as a result, probably favors a conformation of the apoenzyme that is competent for acquiring the cofactor.</text>
</comment>
<dbReference type="GO" id="GO:0051259">
    <property type="term" value="P:protein complex oligomerization"/>
    <property type="evidence" value="ECO:0007669"/>
    <property type="project" value="InterPro"/>
</dbReference>
<dbReference type="SUPFAM" id="SSF89155">
    <property type="entry name" value="TorD-like"/>
    <property type="match status" value="1"/>
</dbReference>
<dbReference type="Proteomes" id="UP000029986">
    <property type="component" value="Chromosome"/>
</dbReference>
<dbReference type="InterPro" id="IPR023069">
    <property type="entry name" value="Chaperone_TorD"/>
</dbReference>
<dbReference type="OrthoDB" id="7849731at2"/>
<dbReference type="InterPro" id="IPR036411">
    <property type="entry name" value="TorD-like_sf"/>
</dbReference>